<dbReference type="RefSeq" id="WP_166946297.1">
    <property type="nucleotide sequence ID" value="NZ_JAARLZ010000001.1"/>
</dbReference>
<feature type="transmembrane region" description="Helical" evidence="1">
    <location>
        <begin position="117"/>
        <end position="135"/>
    </location>
</feature>
<proteinExistence type="predicted"/>
<feature type="transmembrane region" description="Helical" evidence="1">
    <location>
        <begin position="227"/>
        <end position="247"/>
    </location>
</feature>
<feature type="transmembrane region" description="Helical" evidence="1">
    <location>
        <begin position="193"/>
        <end position="220"/>
    </location>
</feature>
<sequence length="285" mass="30404">MGKFARSWALMKASANILRQDKELMLFPLLAGLCSLVVIASFGWPVFMSLRHHHADFEGQRHHVMPPLVMLLSFVFYFVQYAVVIFFNTALASAALVRLGGGNPTFREGLSAAWSRLPSILGYALIAATVGVILRSLQERFGLIGRIVIGMLGFGWSVATFLVVPVLAAQDIGPVDAVKRSASLLKGTWGENLIGNAGIGVVGGILTFCLVAVSLILFGAAAATQSMALMIAVAAAGVLGLVALSLFQTAMHGVYSAALYRYTQEGDPGQGFDRALLESAFRQKN</sequence>
<feature type="transmembrane region" description="Helical" evidence="1">
    <location>
        <begin position="147"/>
        <end position="168"/>
    </location>
</feature>
<reference evidence="2 3" key="1">
    <citation type="submission" date="2020-03" db="EMBL/GenBank/DDBJ databases">
        <authorList>
            <person name="Lai Q."/>
        </authorList>
    </citation>
    <scope>NUCLEOTIDE SEQUENCE [LARGE SCALE GENOMIC DNA]</scope>
    <source>
        <strain evidence="2 3">CCUG 25036</strain>
    </source>
</reference>
<feature type="transmembrane region" description="Helical" evidence="1">
    <location>
        <begin position="68"/>
        <end position="97"/>
    </location>
</feature>
<evidence type="ECO:0008006" key="4">
    <source>
        <dbReference type="Google" id="ProtNLM"/>
    </source>
</evidence>
<name>A0A7X5U7G4_9GAMM</name>
<comment type="caution">
    <text evidence="2">The sequence shown here is derived from an EMBL/GenBank/DDBJ whole genome shotgun (WGS) entry which is preliminary data.</text>
</comment>
<evidence type="ECO:0000256" key="1">
    <source>
        <dbReference type="SAM" id="Phobius"/>
    </source>
</evidence>
<accession>A0A7X5U7G4</accession>
<keyword evidence="3" id="KW-1185">Reference proteome</keyword>
<dbReference type="AlphaFoldDB" id="A0A7X5U7G4"/>
<keyword evidence="1" id="KW-0812">Transmembrane</keyword>
<gene>
    <name evidence="2" type="ORF">HBF25_02760</name>
</gene>
<organism evidence="2 3">
    <name type="scientific">Luteibacter anthropi</name>
    <dbReference type="NCBI Taxonomy" id="564369"/>
    <lineage>
        <taxon>Bacteria</taxon>
        <taxon>Pseudomonadati</taxon>
        <taxon>Pseudomonadota</taxon>
        <taxon>Gammaproteobacteria</taxon>
        <taxon>Lysobacterales</taxon>
        <taxon>Rhodanobacteraceae</taxon>
        <taxon>Luteibacter</taxon>
    </lineage>
</organism>
<feature type="transmembrane region" description="Helical" evidence="1">
    <location>
        <begin position="25"/>
        <end position="47"/>
    </location>
</feature>
<protein>
    <recommendedName>
        <fullName evidence="4">Glycerophosphoryl diester phosphodiesterase membrane domain-containing protein</fullName>
    </recommendedName>
</protein>
<dbReference type="EMBL" id="JAARLZ010000001">
    <property type="protein sequence ID" value="NII05306.1"/>
    <property type="molecule type" value="Genomic_DNA"/>
</dbReference>
<dbReference type="Proteomes" id="UP000490980">
    <property type="component" value="Unassembled WGS sequence"/>
</dbReference>
<evidence type="ECO:0000313" key="3">
    <source>
        <dbReference type="Proteomes" id="UP000490980"/>
    </source>
</evidence>
<dbReference type="Pfam" id="PF19656">
    <property type="entry name" value="DUF6159"/>
    <property type="match status" value="1"/>
</dbReference>
<keyword evidence="1" id="KW-0472">Membrane</keyword>
<dbReference type="InterPro" id="IPR046157">
    <property type="entry name" value="DUF6159"/>
</dbReference>
<evidence type="ECO:0000313" key="2">
    <source>
        <dbReference type="EMBL" id="NII05306.1"/>
    </source>
</evidence>
<keyword evidence="1" id="KW-1133">Transmembrane helix</keyword>